<dbReference type="Proteomes" id="UP000183253">
    <property type="component" value="Unassembled WGS sequence"/>
</dbReference>
<sequence>MILLAACPALAFPFAGGMAQVRQGNVTVQVNELAQRGDSLYVDMAVTTRGRSVPSRMSADFIPVLVSGERSLALPAVSLMGRRSYKNHRRAMALMSAGARAAYEKSAPYYVVPDYKGDSRMDYRLTLPYESWMSSARLNLQRDDCGCGKSAVTDVRLLAGKVDLEEVIVVERYLVQPHLAYVQPEAEAVKSRAEQGESFLDFAVGKTVINPEFGRNAAELEKIRRMIDLVQGDKDVTINRISITGYASPEGSLAMNERLSEGRAKALRDYLQSRYPAIPGSLYSVRFGGENWEDLVKALQTSDMPDRQAVLDIIDRYSITEGREAKLMALKGGAPWRYMLREMFPALRKVTVTVDYDVRNFDVEEAKTVVKTRPQNLSLNELYLVANTCEPGSADFNNLFETAVRLYPESVTATVNAAVAALERRDFVGAERYLRSVKSPDRIPECDNAWGLLLMLRDQDYDRAEPYFEAARAAGLEAAQRNLAEIARLRENLDRIREAELKNRKHGR</sequence>
<dbReference type="EMBL" id="FNRI01000004">
    <property type="protein sequence ID" value="SEA52029.1"/>
    <property type="molecule type" value="Genomic_DNA"/>
</dbReference>
<keyword evidence="1" id="KW-0472">Membrane</keyword>
<dbReference type="PROSITE" id="PS51123">
    <property type="entry name" value="OMPA_2"/>
    <property type="match status" value="1"/>
</dbReference>
<dbReference type="Gene3D" id="3.30.1330.60">
    <property type="entry name" value="OmpA-like domain"/>
    <property type="match status" value="1"/>
</dbReference>
<dbReference type="InterPro" id="IPR036737">
    <property type="entry name" value="OmpA-like_sf"/>
</dbReference>
<evidence type="ECO:0000313" key="4">
    <source>
        <dbReference type="Proteomes" id="UP000183253"/>
    </source>
</evidence>
<evidence type="ECO:0000256" key="1">
    <source>
        <dbReference type="PROSITE-ProRule" id="PRU00473"/>
    </source>
</evidence>
<dbReference type="OrthoDB" id="1031365at2"/>
<dbReference type="Pfam" id="PF12984">
    <property type="entry name" value="DUF3868"/>
    <property type="match status" value="1"/>
</dbReference>
<dbReference type="InterPro" id="IPR024480">
    <property type="entry name" value="DUF3868"/>
</dbReference>
<name>A0A1H4BVA6_9BACT</name>
<protein>
    <submittedName>
        <fullName evidence="3">OmpA family protein</fullName>
    </submittedName>
</protein>
<dbReference type="InterPro" id="IPR011990">
    <property type="entry name" value="TPR-like_helical_dom_sf"/>
</dbReference>
<feature type="domain" description="OmpA-like" evidence="2">
    <location>
        <begin position="189"/>
        <end position="317"/>
    </location>
</feature>
<accession>A0A1H4BVA6</accession>
<evidence type="ECO:0000313" key="3">
    <source>
        <dbReference type="EMBL" id="SEA52029.1"/>
    </source>
</evidence>
<dbReference type="InterPro" id="IPR006665">
    <property type="entry name" value="OmpA-like"/>
</dbReference>
<dbReference type="GO" id="GO:0016020">
    <property type="term" value="C:membrane"/>
    <property type="evidence" value="ECO:0007669"/>
    <property type="project" value="UniProtKB-UniRule"/>
</dbReference>
<dbReference type="Gene3D" id="1.25.40.10">
    <property type="entry name" value="Tetratricopeptide repeat domain"/>
    <property type="match status" value="1"/>
</dbReference>
<dbReference type="AlphaFoldDB" id="A0A1H4BVA6"/>
<keyword evidence="4" id="KW-1185">Reference proteome</keyword>
<gene>
    <name evidence="3" type="ORF">SAMN05444145_10456</name>
</gene>
<dbReference type="STRING" id="1033731.SAMN05444145_10456"/>
<dbReference type="SUPFAM" id="SSF103088">
    <property type="entry name" value="OmpA-like"/>
    <property type="match status" value="1"/>
</dbReference>
<evidence type="ECO:0000259" key="2">
    <source>
        <dbReference type="PROSITE" id="PS51123"/>
    </source>
</evidence>
<proteinExistence type="predicted"/>
<reference evidence="3 4" key="1">
    <citation type="submission" date="2016-10" db="EMBL/GenBank/DDBJ databases">
        <authorList>
            <person name="de Groot N.N."/>
        </authorList>
    </citation>
    <scope>NUCLEOTIDE SEQUENCE [LARGE SCALE GENOMIC DNA]</scope>
    <source>
        <strain evidence="3 4">DSM 25383</strain>
    </source>
</reference>
<organism evidence="3 4">
    <name type="scientific">Alistipes timonensis JC136</name>
    <dbReference type="NCBI Taxonomy" id="1033731"/>
    <lineage>
        <taxon>Bacteria</taxon>
        <taxon>Pseudomonadati</taxon>
        <taxon>Bacteroidota</taxon>
        <taxon>Bacteroidia</taxon>
        <taxon>Bacteroidales</taxon>
        <taxon>Rikenellaceae</taxon>
        <taxon>Alistipes</taxon>
    </lineage>
</organism>